<organism evidence="1 2">
    <name type="scientific">Seonamhaeicola aphaedonensis</name>
    <dbReference type="NCBI Taxonomy" id="1461338"/>
    <lineage>
        <taxon>Bacteria</taxon>
        <taxon>Pseudomonadati</taxon>
        <taxon>Bacteroidota</taxon>
        <taxon>Flavobacteriia</taxon>
        <taxon>Flavobacteriales</taxon>
        <taxon>Flavobacteriaceae</taxon>
    </lineage>
</organism>
<evidence type="ECO:0000313" key="2">
    <source>
        <dbReference type="Proteomes" id="UP000256629"/>
    </source>
</evidence>
<comment type="caution">
    <text evidence="1">The sequence shown here is derived from an EMBL/GenBank/DDBJ whole genome shotgun (WGS) entry which is preliminary data.</text>
</comment>
<keyword evidence="2" id="KW-1185">Reference proteome</keyword>
<name>A0A3D9HIL0_9FLAO</name>
<dbReference type="EMBL" id="QRDX01000002">
    <property type="protein sequence ID" value="RED49320.1"/>
    <property type="molecule type" value="Genomic_DNA"/>
</dbReference>
<gene>
    <name evidence="1" type="ORF">DFQ02_10285</name>
</gene>
<dbReference type="AlphaFoldDB" id="A0A3D9HIL0"/>
<sequence length="228" mass="26552">MEKKKNSRHYIIPPSYFKNKGINPLTVIVPKQQKDAIISEDVKQEDVLSSPNETPTKVVESFQVKEPPKIILKQEGKRTSGLSLSSLKTKKEHQIRQMNVIIDEEDLPKDDFTERELIKVWDAYIENLQKSGKRNLASILSIDKPKVAETIIHLEYPTETNKLEIERNQYDLLAFIRKSLNNFDINLAITVNEVMEKQYAYTPIEKFERLKEKNPNIELLKKTFNLDV</sequence>
<dbReference type="Proteomes" id="UP000256629">
    <property type="component" value="Unassembled WGS sequence"/>
</dbReference>
<evidence type="ECO:0008006" key="3">
    <source>
        <dbReference type="Google" id="ProtNLM"/>
    </source>
</evidence>
<protein>
    <recommendedName>
        <fullName evidence="3">DNA polymerase-3 subunit gamma/tau</fullName>
    </recommendedName>
</protein>
<evidence type="ECO:0000313" key="1">
    <source>
        <dbReference type="EMBL" id="RED49320.1"/>
    </source>
</evidence>
<proteinExistence type="predicted"/>
<accession>A0A3D9HIL0</accession>
<reference evidence="1 2" key="1">
    <citation type="submission" date="2018-07" db="EMBL/GenBank/DDBJ databases">
        <title>Genomic Encyclopedia of Type Strains, Phase III (KMG-III): the genomes of soil and plant-associated and newly described type strains.</title>
        <authorList>
            <person name="Whitman W."/>
        </authorList>
    </citation>
    <scope>NUCLEOTIDE SEQUENCE [LARGE SCALE GENOMIC DNA]</scope>
    <source>
        <strain evidence="1 2">CECT 8487</strain>
    </source>
</reference>